<keyword evidence="1" id="KW-0472">Membrane</keyword>
<gene>
    <name evidence="2" type="primary">yhaI</name>
    <name evidence="2" type="ORF">NCTC11546_02393</name>
</gene>
<dbReference type="Pfam" id="PF13306">
    <property type="entry name" value="LRR_5"/>
    <property type="match status" value="1"/>
</dbReference>
<sequence>MFKNIFLFEGRIRRTEFGLSIIIDYFALIFLGVIDAVVTLGIVIKFLFFTLLFWFILAQSVKRSHDLGQSGWYVLLPFYNPFFLLFSEGVLGKNEYGEDPKKRVNFFNVSTSSSSILQPPLVRAYQPIAEDISEGSTSRRYHFVVTKDNTVLKKWLDTEVDSINMLADPILNKVSIIGRDVFYGCNKLIYIIFSEHLNFISDFALDDCEHLHSVTFPSKCLQIGNCIFGKNCPESITLEAEEPPILDGYLAYNDEKLKAIYVPIEFVEKYRIARAWDKYADIIQGH</sequence>
<evidence type="ECO:0000313" key="2">
    <source>
        <dbReference type="EMBL" id="SQA79134.1"/>
    </source>
</evidence>
<dbReference type="PANTHER" id="PTHR34980">
    <property type="entry name" value="INNER MEMBRANE PROTEIN-RELATED-RELATED"/>
    <property type="match status" value="1"/>
</dbReference>
<dbReference type="Gene3D" id="3.80.10.10">
    <property type="entry name" value="Ribonuclease Inhibitor"/>
    <property type="match status" value="1"/>
</dbReference>
<protein>
    <submittedName>
        <fullName evidence="2">Inner membrane protein yhaI</fullName>
    </submittedName>
</protein>
<name>A0A2X2RIK6_CAPOC</name>
<dbReference type="RefSeq" id="WP_128092015.1">
    <property type="nucleotide sequence ID" value="NZ_UARG01000017.1"/>
</dbReference>
<dbReference type="Pfam" id="PF05656">
    <property type="entry name" value="DUF805"/>
    <property type="match status" value="1"/>
</dbReference>
<feature type="transmembrane region" description="Helical" evidence="1">
    <location>
        <begin position="40"/>
        <end position="58"/>
    </location>
</feature>
<evidence type="ECO:0000256" key="1">
    <source>
        <dbReference type="SAM" id="Phobius"/>
    </source>
</evidence>
<dbReference type="Proteomes" id="UP000249891">
    <property type="component" value="Unassembled WGS sequence"/>
</dbReference>
<evidence type="ECO:0000313" key="3">
    <source>
        <dbReference type="Proteomes" id="UP000249891"/>
    </source>
</evidence>
<reference evidence="2 3" key="1">
    <citation type="submission" date="2018-06" db="EMBL/GenBank/DDBJ databases">
        <authorList>
            <consortium name="Pathogen Informatics"/>
            <person name="Doyle S."/>
        </authorList>
    </citation>
    <scope>NUCLEOTIDE SEQUENCE [LARGE SCALE GENOMIC DNA]</scope>
    <source>
        <strain evidence="2 3">NCTC11546</strain>
    </source>
</reference>
<keyword evidence="1" id="KW-0812">Transmembrane</keyword>
<dbReference type="EMBL" id="UARG01000017">
    <property type="protein sequence ID" value="SQA79134.1"/>
    <property type="molecule type" value="Genomic_DNA"/>
</dbReference>
<accession>A0A2X2RIK6</accession>
<dbReference type="GO" id="GO:0005886">
    <property type="term" value="C:plasma membrane"/>
    <property type="evidence" value="ECO:0007669"/>
    <property type="project" value="TreeGrafter"/>
</dbReference>
<proteinExistence type="predicted"/>
<dbReference type="InterPro" id="IPR026906">
    <property type="entry name" value="LRR_5"/>
</dbReference>
<dbReference type="InterPro" id="IPR032675">
    <property type="entry name" value="LRR_dom_sf"/>
</dbReference>
<feature type="transmembrane region" description="Helical" evidence="1">
    <location>
        <begin position="70"/>
        <end position="91"/>
    </location>
</feature>
<organism evidence="2 3">
    <name type="scientific">Capnocytophaga ochracea</name>
    <dbReference type="NCBI Taxonomy" id="1018"/>
    <lineage>
        <taxon>Bacteria</taxon>
        <taxon>Pseudomonadati</taxon>
        <taxon>Bacteroidota</taxon>
        <taxon>Flavobacteriia</taxon>
        <taxon>Flavobacteriales</taxon>
        <taxon>Flavobacteriaceae</taxon>
        <taxon>Capnocytophaga</taxon>
    </lineage>
</organism>
<dbReference type="AlphaFoldDB" id="A0A2X2RIK6"/>
<feature type="transmembrane region" description="Helical" evidence="1">
    <location>
        <begin position="17"/>
        <end position="34"/>
    </location>
</feature>
<keyword evidence="1" id="KW-1133">Transmembrane helix</keyword>
<dbReference type="InterPro" id="IPR008523">
    <property type="entry name" value="DUF805"/>
</dbReference>